<name>A0ABQ9EIM8_TEGGR</name>
<keyword evidence="2" id="KW-1185">Reference proteome</keyword>
<comment type="caution">
    <text evidence="1">The sequence shown here is derived from an EMBL/GenBank/DDBJ whole genome shotgun (WGS) entry which is preliminary data.</text>
</comment>
<dbReference type="Proteomes" id="UP001217089">
    <property type="component" value="Unassembled WGS sequence"/>
</dbReference>
<accession>A0ABQ9EIM8</accession>
<organism evidence="1 2">
    <name type="scientific">Tegillarca granosa</name>
    <name type="common">Malaysian cockle</name>
    <name type="synonym">Anadara granosa</name>
    <dbReference type="NCBI Taxonomy" id="220873"/>
    <lineage>
        <taxon>Eukaryota</taxon>
        <taxon>Metazoa</taxon>
        <taxon>Spiralia</taxon>
        <taxon>Lophotrochozoa</taxon>
        <taxon>Mollusca</taxon>
        <taxon>Bivalvia</taxon>
        <taxon>Autobranchia</taxon>
        <taxon>Pteriomorphia</taxon>
        <taxon>Arcoida</taxon>
        <taxon>Arcoidea</taxon>
        <taxon>Arcidae</taxon>
        <taxon>Tegillarca</taxon>
    </lineage>
</organism>
<sequence>MIVETNLPMGASMMTVRTHLLTRSLFTDGAVPGMNLKQNELRHRLRVHYLQLHAACRNATLTIFSSSQRIDNK</sequence>
<protein>
    <submittedName>
        <fullName evidence="1">Uncharacterized protein</fullName>
    </submittedName>
</protein>
<dbReference type="EMBL" id="JARBDR010000917">
    <property type="protein sequence ID" value="KAJ8303088.1"/>
    <property type="molecule type" value="Genomic_DNA"/>
</dbReference>
<reference evidence="1 2" key="1">
    <citation type="submission" date="2022-12" db="EMBL/GenBank/DDBJ databases">
        <title>Chromosome-level genome of Tegillarca granosa.</title>
        <authorList>
            <person name="Kim J."/>
        </authorList>
    </citation>
    <scope>NUCLEOTIDE SEQUENCE [LARGE SCALE GENOMIC DNA]</scope>
    <source>
        <strain evidence="1">Teg-2019</strain>
        <tissue evidence="1">Adductor muscle</tissue>
    </source>
</reference>
<evidence type="ECO:0000313" key="1">
    <source>
        <dbReference type="EMBL" id="KAJ8303088.1"/>
    </source>
</evidence>
<evidence type="ECO:0000313" key="2">
    <source>
        <dbReference type="Proteomes" id="UP001217089"/>
    </source>
</evidence>
<gene>
    <name evidence="1" type="ORF">KUTeg_019484</name>
</gene>
<proteinExistence type="predicted"/>